<evidence type="ECO:0000313" key="8">
    <source>
        <dbReference type="EMBL" id="CEO56613.1"/>
    </source>
</evidence>
<feature type="site" description="Important for catalytic activity, responsible for pKa modulation of the active site Glu and correct orientation of both the proton donor and substrate" evidence="5">
    <location>
        <position position="165"/>
    </location>
</feature>
<dbReference type="Gene3D" id="2.115.10.20">
    <property type="entry name" value="Glycosyl hydrolase domain, family 43"/>
    <property type="match status" value="1"/>
</dbReference>
<proteinExistence type="inferred from homology"/>
<keyword evidence="2 6" id="KW-0378">Hydrolase</keyword>
<feature type="signal peptide" evidence="7">
    <location>
        <begin position="1"/>
        <end position="24"/>
    </location>
</feature>
<protein>
    <submittedName>
        <fullName evidence="8">Uncharacterized protein</fullName>
    </submittedName>
</protein>
<keyword evidence="4 6" id="KW-0326">Glycosidase</keyword>
<keyword evidence="3" id="KW-0119">Carbohydrate metabolism</keyword>
<feature type="chain" id="PRO_5002118575" evidence="7">
    <location>
        <begin position="25"/>
        <end position="323"/>
    </location>
</feature>
<dbReference type="Pfam" id="PF04616">
    <property type="entry name" value="Glyco_hydro_43"/>
    <property type="match status" value="1"/>
</dbReference>
<dbReference type="PANTHER" id="PTHR43772:SF2">
    <property type="entry name" value="PUTATIVE (AFU_ORTHOLOGUE AFUA_2G04480)-RELATED"/>
    <property type="match status" value="1"/>
</dbReference>
<sequence>MGRITTSLASALSAVPLLFSQVLGAPTDVNHVTQRWENPIADGWYADPDGLRFGDEYWVYATVSISFDDQTYFDAFSSPDLVHWTPHPKVFAADNSNWAEKWFWAPCTIERNGKYYFFYTANNPIANEGNAGIGVAVADTPAGPFNDLIDRPIVDRHYNGGNAMDQQVFIDDDGKYYLIWGGSRVNISPLSEDMKSIEDWADGSGPKDITPNEGFGEGSFMLKHNGKYYFMWSEGPYGEPDYRVAYAMSDSLTGPFDRIGLILSTTDVADGPGHHSVFKDHDGKYYIVYHRRIIGDNVADHRIIAIDRFYFNEDGTIKPVVMT</sequence>
<evidence type="ECO:0000256" key="7">
    <source>
        <dbReference type="SAM" id="SignalP"/>
    </source>
</evidence>
<dbReference type="AlphaFoldDB" id="A0A0B7KG95"/>
<dbReference type="PANTHER" id="PTHR43772">
    <property type="entry name" value="ENDO-1,4-BETA-XYLANASE"/>
    <property type="match status" value="1"/>
</dbReference>
<reference evidence="8" key="1">
    <citation type="submission" date="2015-01" db="EMBL/GenBank/DDBJ databases">
        <authorList>
            <person name="Durling Mikael"/>
        </authorList>
    </citation>
    <scope>NUCLEOTIDE SEQUENCE</scope>
</reference>
<organism evidence="8">
    <name type="scientific">Bionectria ochroleuca</name>
    <name type="common">Gliocladium roseum</name>
    <dbReference type="NCBI Taxonomy" id="29856"/>
    <lineage>
        <taxon>Eukaryota</taxon>
        <taxon>Fungi</taxon>
        <taxon>Dikarya</taxon>
        <taxon>Ascomycota</taxon>
        <taxon>Pezizomycotina</taxon>
        <taxon>Sordariomycetes</taxon>
        <taxon>Hypocreomycetidae</taxon>
        <taxon>Hypocreales</taxon>
        <taxon>Bionectriaceae</taxon>
        <taxon>Clonostachys</taxon>
    </lineage>
</organism>
<evidence type="ECO:0000256" key="4">
    <source>
        <dbReference type="ARBA" id="ARBA00023295"/>
    </source>
</evidence>
<dbReference type="InterPro" id="IPR006710">
    <property type="entry name" value="Glyco_hydro_43"/>
</dbReference>
<evidence type="ECO:0000256" key="2">
    <source>
        <dbReference type="ARBA" id="ARBA00022801"/>
    </source>
</evidence>
<gene>
    <name evidence="8" type="ORF">BN869_000012671_1</name>
</gene>
<dbReference type="InterPro" id="IPR052176">
    <property type="entry name" value="Glycosyl_Hydrlase_43_Enz"/>
</dbReference>
<name>A0A0B7KG95_BIOOC</name>
<evidence type="ECO:0000256" key="5">
    <source>
        <dbReference type="PIRSR" id="PIRSR606710-2"/>
    </source>
</evidence>
<keyword evidence="7" id="KW-0732">Signal</keyword>
<dbReference type="EMBL" id="CDPU01000070">
    <property type="protein sequence ID" value="CEO56613.1"/>
    <property type="molecule type" value="Genomic_DNA"/>
</dbReference>
<dbReference type="SUPFAM" id="SSF75005">
    <property type="entry name" value="Arabinanase/levansucrase/invertase"/>
    <property type="match status" value="1"/>
</dbReference>
<comment type="similarity">
    <text evidence="1 6">Belongs to the glycosyl hydrolase 43 family.</text>
</comment>
<evidence type="ECO:0000256" key="6">
    <source>
        <dbReference type="RuleBase" id="RU361187"/>
    </source>
</evidence>
<dbReference type="GO" id="GO:0005975">
    <property type="term" value="P:carbohydrate metabolic process"/>
    <property type="evidence" value="ECO:0007669"/>
    <property type="project" value="InterPro"/>
</dbReference>
<accession>A0A0B7KG95</accession>
<dbReference type="CDD" id="cd18827">
    <property type="entry name" value="GH43_XlnD-like"/>
    <property type="match status" value="1"/>
</dbReference>
<evidence type="ECO:0000256" key="1">
    <source>
        <dbReference type="ARBA" id="ARBA00009865"/>
    </source>
</evidence>
<dbReference type="InterPro" id="IPR023296">
    <property type="entry name" value="Glyco_hydro_beta-prop_sf"/>
</dbReference>
<evidence type="ECO:0000256" key="3">
    <source>
        <dbReference type="ARBA" id="ARBA00023277"/>
    </source>
</evidence>
<dbReference type="GO" id="GO:0004553">
    <property type="term" value="F:hydrolase activity, hydrolyzing O-glycosyl compounds"/>
    <property type="evidence" value="ECO:0007669"/>
    <property type="project" value="InterPro"/>
</dbReference>